<dbReference type="PANTHER" id="PTHR45669:SF30">
    <property type="entry name" value="OS04G0641300 PROTEIN"/>
    <property type="match status" value="1"/>
</dbReference>
<dbReference type="SUPFAM" id="SSF52833">
    <property type="entry name" value="Thioredoxin-like"/>
    <property type="match status" value="1"/>
</dbReference>
<evidence type="ECO:0000259" key="3">
    <source>
        <dbReference type="Pfam" id="PF00462"/>
    </source>
</evidence>
<evidence type="ECO:0000313" key="4">
    <source>
        <dbReference type="EMBL" id="KMZ71314.1"/>
    </source>
</evidence>
<feature type="region of interest" description="Disordered" evidence="2">
    <location>
        <begin position="1"/>
        <end position="33"/>
    </location>
</feature>
<dbReference type="EMBL" id="LFYR01000678">
    <property type="protein sequence ID" value="KMZ71314.1"/>
    <property type="molecule type" value="Genomic_DNA"/>
</dbReference>
<dbReference type="OrthoDB" id="423313at2759"/>
<dbReference type="CDD" id="cd03031">
    <property type="entry name" value="GRX_GRX_like"/>
    <property type="match status" value="1"/>
</dbReference>
<gene>
    <name evidence="4" type="ORF">ZOSMA_182G00030</name>
</gene>
<feature type="domain" description="Glutaredoxin" evidence="3">
    <location>
        <begin position="197"/>
        <end position="266"/>
    </location>
</feature>
<dbReference type="OMA" id="FANGNDH"/>
<keyword evidence="5" id="KW-1185">Reference proteome</keyword>
<dbReference type="InterPro" id="IPR002109">
    <property type="entry name" value="Glutaredoxin"/>
</dbReference>
<dbReference type="Proteomes" id="UP000036987">
    <property type="component" value="Unassembled WGS sequence"/>
</dbReference>
<evidence type="ECO:0000256" key="2">
    <source>
        <dbReference type="SAM" id="MobiDB-lite"/>
    </source>
</evidence>
<dbReference type="Gene3D" id="3.40.30.10">
    <property type="entry name" value="Glutaredoxin"/>
    <property type="match status" value="1"/>
</dbReference>
<feature type="coiled-coil region" evidence="1">
    <location>
        <begin position="148"/>
        <end position="175"/>
    </location>
</feature>
<dbReference type="STRING" id="29655.A0A0K9PQT3"/>
<accession>A0A0K9PQT3</accession>
<name>A0A0K9PQT3_ZOSMR</name>
<dbReference type="Pfam" id="PF23733">
    <property type="entry name" value="GRXCR1-2_C"/>
    <property type="match status" value="1"/>
</dbReference>
<dbReference type="PANTHER" id="PTHR45669">
    <property type="entry name" value="GLUTAREDOXIN DOMAIN-CONTAINING CYSTEINE-RICH PROTEIN CG12206-RELATED"/>
    <property type="match status" value="1"/>
</dbReference>
<organism evidence="4 5">
    <name type="scientific">Zostera marina</name>
    <name type="common">Eelgrass</name>
    <dbReference type="NCBI Taxonomy" id="29655"/>
    <lineage>
        <taxon>Eukaryota</taxon>
        <taxon>Viridiplantae</taxon>
        <taxon>Streptophyta</taxon>
        <taxon>Embryophyta</taxon>
        <taxon>Tracheophyta</taxon>
        <taxon>Spermatophyta</taxon>
        <taxon>Magnoliopsida</taxon>
        <taxon>Liliopsida</taxon>
        <taxon>Zosteraceae</taxon>
        <taxon>Zostera</taxon>
    </lineage>
</organism>
<dbReference type="InterPro" id="IPR036249">
    <property type="entry name" value="Thioredoxin-like_sf"/>
</dbReference>
<comment type="caution">
    <text evidence="4">The sequence shown here is derived from an EMBL/GenBank/DDBJ whole genome shotgun (WGS) entry which is preliminary data.</text>
</comment>
<sequence length="364" mass="40845">MGCASSKPYLSNFRRTNSLPPQSERKRSSGYGDGLHIVSLSSSTLGTIKLDSDSNNDQMQKSLSDVRFEDGGCCEDFSSTWSDMIEQKMPKRTPSIPSAEPDAVINVWELMEGLEEDISTIHRDEEDNEVHRKSENEEPTIFLKRSNHSLVKERIQAFQEKIDEKKEAMAKKTIDDVPLPPPKETCKCPPGGKDRVVVYLTSLRGIRKTYEDCYEVQMILKGYRVRIDERDVSMDSGFKKELIDILGPGFGGSSLSLPRVFAAGRYLGSIDEVRETHEKDKLGRILENCKSISVSKSGRISGPCKICDDVRFIPCETCSGSRKVYVKEEFGEDQITDEGGQFRRCPDCNENGLVRCPACCDVQP</sequence>
<evidence type="ECO:0000256" key="1">
    <source>
        <dbReference type="SAM" id="Coils"/>
    </source>
</evidence>
<dbReference type="AlphaFoldDB" id="A0A0K9PQT3"/>
<evidence type="ECO:0000313" key="5">
    <source>
        <dbReference type="Proteomes" id="UP000036987"/>
    </source>
</evidence>
<dbReference type="PROSITE" id="PS51354">
    <property type="entry name" value="GLUTAREDOXIN_2"/>
    <property type="match status" value="1"/>
</dbReference>
<protein>
    <recommendedName>
        <fullName evidence="3">Glutaredoxin domain-containing protein</fullName>
    </recommendedName>
</protein>
<proteinExistence type="predicted"/>
<dbReference type="Pfam" id="PF00462">
    <property type="entry name" value="Glutaredoxin"/>
    <property type="match status" value="1"/>
</dbReference>
<reference evidence="5" key="1">
    <citation type="journal article" date="2016" name="Nature">
        <title>The genome of the seagrass Zostera marina reveals angiosperm adaptation to the sea.</title>
        <authorList>
            <person name="Olsen J.L."/>
            <person name="Rouze P."/>
            <person name="Verhelst B."/>
            <person name="Lin Y.-C."/>
            <person name="Bayer T."/>
            <person name="Collen J."/>
            <person name="Dattolo E."/>
            <person name="De Paoli E."/>
            <person name="Dittami S."/>
            <person name="Maumus F."/>
            <person name="Michel G."/>
            <person name="Kersting A."/>
            <person name="Lauritano C."/>
            <person name="Lohaus R."/>
            <person name="Toepel M."/>
            <person name="Tonon T."/>
            <person name="Vanneste K."/>
            <person name="Amirebrahimi M."/>
            <person name="Brakel J."/>
            <person name="Bostroem C."/>
            <person name="Chovatia M."/>
            <person name="Grimwood J."/>
            <person name="Jenkins J.W."/>
            <person name="Jueterbock A."/>
            <person name="Mraz A."/>
            <person name="Stam W.T."/>
            <person name="Tice H."/>
            <person name="Bornberg-Bauer E."/>
            <person name="Green P.J."/>
            <person name="Pearson G.A."/>
            <person name="Procaccini G."/>
            <person name="Duarte C.M."/>
            <person name="Schmutz J."/>
            <person name="Reusch T.B.H."/>
            <person name="Van de Peer Y."/>
        </authorList>
    </citation>
    <scope>NUCLEOTIDE SEQUENCE [LARGE SCALE GENOMIC DNA]</scope>
    <source>
        <strain evidence="5">cv. Finnish</strain>
    </source>
</reference>
<keyword evidence="1" id="KW-0175">Coiled coil</keyword>